<protein>
    <recommendedName>
        <fullName evidence="1">LTD domain-containing protein</fullName>
    </recommendedName>
</protein>
<dbReference type="AlphaFoldDB" id="A0A812F468"/>
<organism evidence="2 3">
    <name type="scientific">Candidatus Nitrosotenuis uzonensis</name>
    <dbReference type="NCBI Taxonomy" id="1407055"/>
    <lineage>
        <taxon>Archaea</taxon>
        <taxon>Nitrososphaerota</taxon>
        <taxon>Candidatus Nitrosotenuis</taxon>
    </lineage>
</organism>
<dbReference type="InterPro" id="IPR001322">
    <property type="entry name" value="Lamin_tail_dom"/>
</dbReference>
<comment type="caution">
    <text evidence="2">The sequence shown here is derived from an EMBL/GenBank/DDBJ whole genome shotgun (WGS) entry which is preliminary data.</text>
</comment>
<dbReference type="SUPFAM" id="SSF74853">
    <property type="entry name" value="Lamin A/C globular tail domain"/>
    <property type="match status" value="1"/>
</dbReference>
<evidence type="ECO:0000313" key="2">
    <source>
        <dbReference type="EMBL" id="CAE6501758.1"/>
    </source>
</evidence>
<reference evidence="2" key="1">
    <citation type="submission" date="2021-02" db="EMBL/GenBank/DDBJ databases">
        <authorList>
            <person name="Han P."/>
        </authorList>
    </citation>
    <scope>NUCLEOTIDE SEQUENCE</scope>
    <source>
        <strain evidence="2">Candidatus Nitrosotenuis uzonensis 5A</strain>
    </source>
</reference>
<dbReference type="Gene3D" id="2.60.40.1260">
    <property type="entry name" value="Lamin Tail domain"/>
    <property type="match status" value="1"/>
</dbReference>
<feature type="domain" description="LTD" evidence="1">
    <location>
        <begin position="20"/>
        <end position="125"/>
    </location>
</feature>
<dbReference type="Pfam" id="PF00932">
    <property type="entry name" value="LTD"/>
    <property type="match status" value="1"/>
</dbReference>
<dbReference type="Gene3D" id="2.60.40.1930">
    <property type="match status" value="2"/>
</dbReference>
<name>A0A812F468_9ARCH</name>
<dbReference type="EMBL" id="CAJNAQ010000005">
    <property type="protein sequence ID" value="CAE6501758.1"/>
    <property type="molecule type" value="Genomic_DNA"/>
</dbReference>
<evidence type="ECO:0000313" key="3">
    <source>
        <dbReference type="Proteomes" id="UP000655759"/>
    </source>
</evidence>
<gene>
    <name evidence="2" type="ORF">NUZ5A_51198</name>
</gene>
<accession>A0A812F468</accession>
<dbReference type="InterPro" id="IPR036415">
    <property type="entry name" value="Lamin_tail_dom_sf"/>
</dbReference>
<proteinExistence type="predicted"/>
<sequence length="1082" mass="118833">MRTLPLLGVIATLAFCGVFASSYAQIADSVVINEVDTNPPGDDAKSVVEWVELYNPTDKDVDIGGWQIASTSVARKTLTLSSGTTIKAGQHLVFGNTILWFTDVSERVQLKNKAGDVIDETPTISDQKNDANSWQRKYDGYDTNSSNDWTFRTSNAGSSNGKIGADSADVGQLTVTVATDKKGYLFSETAVISGTVSEQIYQVKPFFSQQQIEIVVKGPGNYQKKFSMYPDLNLNYKTSLKLDKVQGIIGGTYTVSVSYGSAQDTAIFTVGDKVAETVTEQESELAVYTDNIAYIPGQRVSLLASTNKIIPLEGLKLVIYDAKGKQVFSGSLYPNTKGEFSTTMFVSTVNPIYGRYNVVADYGRQHAETTFDVLQDVKDLSQIVLTTDKKVYGMGEPILITGRSNKYVAALDIEILQTGTGSVGKTVSNIFKVKDQVKLAGDSTFRYELNVPAGQSNLGDFKVTVSKEFGSATTTFKIVENPDQYVYAENKNFVTTDKAEYKIDEKATIMGHVILKQRTTFAAIPVQISIEDSMGKPISFYAKDTKLRIRDDSLVAQYSFTAIPDPVGNYKVDIQLSRAVFPPGKYFIKANYDGTVTTTDFTVREELDVTNKDLVVKLDKTVYGLGETVKMEGTLVAGQSSVKITLTRPDGKTEESGAHIDKSRFSWSWKTPIKEFAQADIRDPKEVRPTVFGNYKITVKSASQTVDVFFKVSQNPETDTLVVKPLEVSTGKQTYAAGEKLLVTGAAIKREQVKSTLGGIPERVNVQIRTSVNKVIYDSSLPLDAGGYFRATYDLPLTVFKDGTYKVTAIYQKTRAETTFNVKNNLPLESSGKTILLVTTDKEEYTPGERVQIVATTNRISPLQKLDLVVIPEESTAINCGTANCGLGGKKTDIARSYNNGIYSYEYVIPVKVEYGTYLVKVDAEFGTFTKTFQIVPKKAEVPAPVIVSTISEKFNRLPESEIPIFLASKTLDGKSMTPISLQGSVITSRGQEQNVNLRIIAPDGQCIIGQEAMCLVSGPTTGTSVMIGKEMYNVEYSGHDKPVEKFFISSTAVPDSVWIVQIVKGEQQSRFYYEILYNAIQ</sequence>
<dbReference type="PROSITE" id="PS51841">
    <property type="entry name" value="LTD"/>
    <property type="match status" value="1"/>
</dbReference>
<evidence type="ECO:0000259" key="1">
    <source>
        <dbReference type="PROSITE" id="PS51841"/>
    </source>
</evidence>
<dbReference type="RefSeq" id="WP_205100589.1">
    <property type="nucleotide sequence ID" value="NZ_CAJNAQ010000005.1"/>
</dbReference>
<dbReference type="Proteomes" id="UP000655759">
    <property type="component" value="Unassembled WGS sequence"/>
</dbReference>